<dbReference type="EMBL" id="SPHZ02000003">
    <property type="protein sequence ID" value="KAF0925705.1"/>
    <property type="molecule type" value="Genomic_DNA"/>
</dbReference>
<feature type="region of interest" description="Disordered" evidence="1">
    <location>
        <begin position="44"/>
        <end position="63"/>
    </location>
</feature>
<dbReference type="Proteomes" id="UP000479710">
    <property type="component" value="Unassembled WGS sequence"/>
</dbReference>
<keyword evidence="3" id="KW-1185">Reference proteome</keyword>
<reference evidence="2 3" key="1">
    <citation type="submission" date="2019-11" db="EMBL/GenBank/DDBJ databases">
        <title>Whole genome sequence of Oryza granulata.</title>
        <authorList>
            <person name="Li W."/>
        </authorList>
    </citation>
    <scope>NUCLEOTIDE SEQUENCE [LARGE SCALE GENOMIC DNA]</scope>
    <source>
        <strain evidence="3">cv. Menghai</strain>
        <tissue evidence="2">Leaf</tissue>
    </source>
</reference>
<gene>
    <name evidence="2" type="ORF">E2562_017269</name>
</gene>
<evidence type="ECO:0000313" key="2">
    <source>
        <dbReference type="EMBL" id="KAF0925705.1"/>
    </source>
</evidence>
<accession>A0A6G1EKW6</accession>
<comment type="caution">
    <text evidence="2">The sequence shown here is derived from an EMBL/GenBank/DDBJ whole genome shotgun (WGS) entry which is preliminary data.</text>
</comment>
<evidence type="ECO:0000256" key="1">
    <source>
        <dbReference type="SAM" id="MobiDB-lite"/>
    </source>
</evidence>
<name>A0A6G1EKW6_9ORYZ</name>
<dbReference type="AlphaFoldDB" id="A0A6G1EKW6"/>
<protein>
    <submittedName>
        <fullName evidence="2">Uncharacterized protein</fullName>
    </submittedName>
</protein>
<sequence length="93" mass="10105">EEDLPLSAQGNFDLSEMMDTDLDKLLGGEDDFSLMDEDRDLNSKKSSGVVEIDSDSTNGSHLEKGLEESGVKMVFAVRFPVLPGCFFCGLSPV</sequence>
<feature type="non-terminal residue" evidence="2">
    <location>
        <position position="1"/>
    </location>
</feature>
<organism evidence="2 3">
    <name type="scientific">Oryza meyeriana var. granulata</name>
    <dbReference type="NCBI Taxonomy" id="110450"/>
    <lineage>
        <taxon>Eukaryota</taxon>
        <taxon>Viridiplantae</taxon>
        <taxon>Streptophyta</taxon>
        <taxon>Embryophyta</taxon>
        <taxon>Tracheophyta</taxon>
        <taxon>Spermatophyta</taxon>
        <taxon>Magnoliopsida</taxon>
        <taxon>Liliopsida</taxon>
        <taxon>Poales</taxon>
        <taxon>Poaceae</taxon>
        <taxon>BOP clade</taxon>
        <taxon>Oryzoideae</taxon>
        <taxon>Oryzeae</taxon>
        <taxon>Oryzinae</taxon>
        <taxon>Oryza</taxon>
        <taxon>Oryza meyeriana</taxon>
    </lineage>
</organism>
<proteinExistence type="predicted"/>
<evidence type="ECO:0000313" key="3">
    <source>
        <dbReference type="Proteomes" id="UP000479710"/>
    </source>
</evidence>